<name>A0A7T4TAN1_9BURK</name>
<evidence type="ECO:0000313" key="2">
    <source>
        <dbReference type="Proteomes" id="UP000595610"/>
    </source>
</evidence>
<protein>
    <submittedName>
        <fullName evidence="1">Uncharacterized protein</fullName>
    </submittedName>
</protein>
<dbReference type="KEGG" id="pgis:I6I06_16130"/>
<dbReference type="Proteomes" id="UP000595610">
    <property type="component" value="Chromosome 1"/>
</dbReference>
<reference evidence="1 2" key="1">
    <citation type="submission" date="2020-12" db="EMBL/GenBank/DDBJ databases">
        <title>FDA dAtabase for Regulatory Grade micrObial Sequences (FDA-ARGOS): Supporting development and validation of Infectious Disease Dx tests.</title>
        <authorList>
            <person name="Nelson B."/>
            <person name="Plummer A."/>
            <person name="Tallon L."/>
            <person name="Sadzewicz L."/>
            <person name="Zhao X."/>
            <person name="Boylan J."/>
            <person name="Ott S."/>
            <person name="Bowen H."/>
            <person name="Vavikolanu K."/>
            <person name="Mehta A."/>
            <person name="Aluvathingal J."/>
            <person name="Nadendla S."/>
            <person name="Myers T."/>
            <person name="Yan Y."/>
            <person name="Sichtig H."/>
        </authorList>
    </citation>
    <scope>NUCLEOTIDE SEQUENCE [LARGE SCALE GENOMIC DNA]</scope>
    <source>
        <strain evidence="1 2">FDAARGOS_1049</strain>
    </source>
</reference>
<dbReference type="AlphaFoldDB" id="A0A7T4TAN1"/>
<dbReference type="EMBL" id="CP066075">
    <property type="protein sequence ID" value="QQC65585.1"/>
    <property type="molecule type" value="Genomic_DNA"/>
</dbReference>
<keyword evidence="2" id="KW-1185">Reference proteome</keyword>
<evidence type="ECO:0000313" key="1">
    <source>
        <dbReference type="EMBL" id="QQC65585.1"/>
    </source>
</evidence>
<accession>A0A7T4TAN1</accession>
<sequence length="95" mass="11270">MEQCREAGERPIPENDSVFDYADKTGIPLDHLRLHWLEFKDRYGAPDAKRYKDWRTVYRKSVRGNWFRLWFLRGDGACGLTTQGEQARRQHQEAA</sequence>
<proteinExistence type="predicted"/>
<organism evidence="1 2">
    <name type="scientific">Paraburkholderia ginsengisoli</name>
    <dbReference type="NCBI Taxonomy" id="311231"/>
    <lineage>
        <taxon>Bacteria</taxon>
        <taxon>Pseudomonadati</taxon>
        <taxon>Pseudomonadota</taxon>
        <taxon>Betaproteobacteria</taxon>
        <taxon>Burkholderiales</taxon>
        <taxon>Burkholderiaceae</taxon>
        <taxon>Paraburkholderia</taxon>
    </lineage>
</organism>
<gene>
    <name evidence="1" type="ORF">I6I06_16130</name>
</gene>